<feature type="chain" id="PRO_5002950308" description="DUF7137 domain-containing protein" evidence="3">
    <location>
        <begin position="23"/>
        <end position="273"/>
    </location>
</feature>
<keyword evidence="3" id="KW-0732">Signal</keyword>
<evidence type="ECO:0000256" key="2">
    <source>
        <dbReference type="SAM" id="Phobius"/>
    </source>
</evidence>
<name>C5FQ18_ARTOC</name>
<feature type="domain" description="DUF7137" evidence="4">
    <location>
        <begin position="104"/>
        <end position="232"/>
    </location>
</feature>
<evidence type="ECO:0000256" key="1">
    <source>
        <dbReference type="SAM" id="MobiDB-lite"/>
    </source>
</evidence>
<evidence type="ECO:0000313" key="5">
    <source>
        <dbReference type="EMBL" id="EEQ31971.1"/>
    </source>
</evidence>
<protein>
    <recommendedName>
        <fullName evidence="4">DUF7137 domain-containing protein</fullName>
    </recommendedName>
</protein>
<keyword evidence="6" id="KW-1185">Reference proteome</keyword>
<evidence type="ECO:0000259" key="4">
    <source>
        <dbReference type="Pfam" id="PF23585"/>
    </source>
</evidence>
<dbReference type="PANTHER" id="PTHR42028:SF1">
    <property type="entry name" value="YALI0E30657P"/>
    <property type="match status" value="1"/>
</dbReference>
<evidence type="ECO:0000313" key="6">
    <source>
        <dbReference type="Proteomes" id="UP000002035"/>
    </source>
</evidence>
<dbReference type="InterPro" id="IPR055561">
    <property type="entry name" value="DUF7137"/>
</dbReference>
<feature type="compositionally biased region" description="Basic and acidic residues" evidence="1">
    <location>
        <begin position="74"/>
        <end position="89"/>
    </location>
</feature>
<proteinExistence type="predicted"/>
<sequence length="273" mass="29201">MKSIKVTFVLLSLVILLSLVSAYSPPQNTGIAIRADSSSGDSSQTGKPTQTSQSNSESSGSGSGSSENTSDKPTPTEKDGSSKTNDKGTKTTKKPTSTFVDPRKPPGGIVMVTPGVFDPSTYVKIGDKATFAWNYTSLVITPSAVDVVAYCQQNDHYYTITSNKTVEETGRVVWDTEPYKTAGVRLLVEHYTLIVHDVKRGPTDPAPAGELGNSRPFIFGVYSPHSDPNLRKRAMGSAAISATEHQALWFMFGMVGITIASFTWFASGLGLFA</sequence>
<keyword evidence="2" id="KW-0812">Transmembrane</keyword>
<dbReference type="STRING" id="554155.C5FQ18"/>
<keyword evidence="2" id="KW-0472">Membrane</keyword>
<dbReference type="Proteomes" id="UP000002035">
    <property type="component" value="Unassembled WGS sequence"/>
</dbReference>
<organism evidence="5 6">
    <name type="scientific">Arthroderma otae (strain ATCC MYA-4605 / CBS 113480)</name>
    <name type="common">Microsporum canis</name>
    <dbReference type="NCBI Taxonomy" id="554155"/>
    <lineage>
        <taxon>Eukaryota</taxon>
        <taxon>Fungi</taxon>
        <taxon>Dikarya</taxon>
        <taxon>Ascomycota</taxon>
        <taxon>Pezizomycotina</taxon>
        <taxon>Eurotiomycetes</taxon>
        <taxon>Eurotiomycetidae</taxon>
        <taxon>Onygenales</taxon>
        <taxon>Arthrodermataceae</taxon>
        <taxon>Microsporum</taxon>
    </lineage>
</organism>
<dbReference type="OrthoDB" id="2435509at2759"/>
<feature type="compositionally biased region" description="Low complexity" evidence="1">
    <location>
        <begin position="49"/>
        <end position="68"/>
    </location>
</feature>
<gene>
    <name evidence="5" type="ORF">MCYG_04790</name>
</gene>
<dbReference type="EMBL" id="DS995704">
    <property type="protein sequence ID" value="EEQ31971.1"/>
    <property type="molecule type" value="Genomic_DNA"/>
</dbReference>
<feature type="signal peptide" evidence="3">
    <location>
        <begin position="1"/>
        <end position="22"/>
    </location>
</feature>
<evidence type="ECO:0000256" key="3">
    <source>
        <dbReference type="SAM" id="SignalP"/>
    </source>
</evidence>
<feature type="transmembrane region" description="Helical" evidence="2">
    <location>
        <begin position="247"/>
        <end position="272"/>
    </location>
</feature>
<accession>C5FQ18</accession>
<reference evidence="6" key="1">
    <citation type="journal article" date="2012" name="MBio">
        <title>Comparative genome analysis of Trichophyton rubrum and related dermatophytes reveals candidate genes involved in infection.</title>
        <authorList>
            <person name="Martinez D.A."/>
            <person name="Oliver B.G."/>
            <person name="Graeser Y."/>
            <person name="Goldberg J.M."/>
            <person name="Li W."/>
            <person name="Martinez-Rossi N.M."/>
            <person name="Monod M."/>
            <person name="Shelest E."/>
            <person name="Barton R.C."/>
            <person name="Birch E."/>
            <person name="Brakhage A.A."/>
            <person name="Chen Z."/>
            <person name="Gurr S.J."/>
            <person name="Heiman D."/>
            <person name="Heitman J."/>
            <person name="Kosti I."/>
            <person name="Rossi A."/>
            <person name="Saif S."/>
            <person name="Samalova M."/>
            <person name="Saunders C.W."/>
            <person name="Shea T."/>
            <person name="Summerbell R.C."/>
            <person name="Xu J."/>
            <person name="Young S."/>
            <person name="Zeng Q."/>
            <person name="Birren B.W."/>
            <person name="Cuomo C.A."/>
            <person name="White T.C."/>
        </authorList>
    </citation>
    <scope>NUCLEOTIDE SEQUENCE [LARGE SCALE GENOMIC DNA]</scope>
    <source>
        <strain evidence="6">ATCC MYA-4605 / CBS 113480</strain>
    </source>
</reference>
<dbReference type="HOGENOM" id="CLU_058864_0_0_1"/>
<dbReference type="Pfam" id="PF23585">
    <property type="entry name" value="DUF7137"/>
    <property type="match status" value="1"/>
</dbReference>
<dbReference type="AlphaFoldDB" id="C5FQ18"/>
<dbReference type="OMA" id="WGWNYTN"/>
<dbReference type="PANTHER" id="PTHR42028">
    <property type="entry name" value="CHROMOSOME 1, WHOLE GENOME SHOTGUN SEQUENCE"/>
    <property type="match status" value="1"/>
</dbReference>
<dbReference type="RefSeq" id="XP_002847053.1">
    <property type="nucleotide sequence ID" value="XM_002847007.1"/>
</dbReference>
<feature type="compositionally biased region" description="Polar residues" evidence="1">
    <location>
        <begin position="33"/>
        <end position="48"/>
    </location>
</feature>
<keyword evidence="2" id="KW-1133">Transmembrane helix</keyword>
<dbReference type="eggNOG" id="ENOG502S1TN">
    <property type="taxonomic scope" value="Eukaryota"/>
</dbReference>
<feature type="region of interest" description="Disordered" evidence="1">
    <location>
        <begin position="33"/>
        <end position="107"/>
    </location>
</feature>
<dbReference type="GeneID" id="9226066"/>
<dbReference type="VEuPathDB" id="FungiDB:MCYG_04790"/>